<accession>A0A2H3CN08</accession>
<reference evidence="2" key="1">
    <citation type="journal article" date="2017" name="Nat. Ecol. Evol.">
        <title>Genome expansion and lineage-specific genetic innovations in the forest pathogenic fungi Armillaria.</title>
        <authorList>
            <person name="Sipos G."/>
            <person name="Prasanna A.N."/>
            <person name="Walter M.C."/>
            <person name="O'Connor E."/>
            <person name="Balint B."/>
            <person name="Krizsan K."/>
            <person name="Kiss B."/>
            <person name="Hess J."/>
            <person name="Varga T."/>
            <person name="Slot J."/>
            <person name="Riley R."/>
            <person name="Boka B."/>
            <person name="Rigling D."/>
            <person name="Barry K."/>
            <person name="Lee J."/>
            <person name="Mihaltcheva S."/>
            <person name="LaButti K."/>
            <person name="Lipzen A."/>
            <person name="Waldron R."/>
            <person name="Moloney N.M."/>
            <person name="Sperisen C."/>
            <person name="Kredics L."/>
            <person name="Vagvoelgyi C."/>
            <person name="Patrignani A."/>
            <person name="Fitzpatrick D."/>
            <person name="Nagy I."/>
            <person name="Doyle S."/>
            <person name="Anderson J.B."/>
            <person name="Grigoriev I.V."/>
            <person name="Gueldener U."/>
            <person name="Muensterkoetter M."/>
            <person name="Nagy L.G."/>
        </authorList>
    </citation>
    <scope>NUCLEOTIDE SEQUENCE [LARGE SCALE GENOMIC DNA]</scope>
    <source>
        <strain evidence="2">Ar21-2</strain>
    </source>
</reference>
<dbReference type="OMA" id="FYAMIEN"/>
<name>A0A2H3CN08_ARMGA</name>
<dbReference type="InParanoid" id="A0A2H3CN08"/>
<evidence type="ECO:0000313" key="2">
    <source>
        <dbReference type="Proteomes" id="UP000217790"/>
    </source>
</evidence>
<dbReference type="OrthoDB" id="3269456at2759"/>
<protein>
    <submittedName>
        <fullName evidence="1">Uncharacterized protein</fullName>
    </submittedName>
</protein>
<gene>
    <name evidence="1" type="ORF">ARMGADRAFT_1088476</name>
</gene>
<keyword evidence="2" id="KW-1185">Reference proteome</keyword>
<proteinExistence type="predicted"/>
<dbReference type="AlphaFoldDB" id="A0A2H3CN08"/>
<evidence type="ECO:0000313" key="1">
    <source>
        <dbReference type="EMBL" id="PBK84469.1"/>
    </source>
</evidence>
<dbReference type="EMBL" id="KZ293698">
    <property type="protein sequence ID" value="PBK84469.1"/>
    <property type="molecule type" value="Genomic_DNA"/>
</dbReference>
<dbReference type="Proteomes" id="UP000217790">
    <property type="component" value="Unassembled WGS sequence"/>
</dbReference>
<sequence>MIFIQNAQLERSFVIEESSSPHEWRLLSVSAADDKRMDTDITIQGVLCATDLPPFKKRVKANQASYLRQSVSITGLGTNPFNNAMEAIASVYATFIRQLGQDQLVPIQFMSTYKEFPSIDISNRYFSRRDQTPSEAEIEFGEIVDPLDILGKLHGQVYCHSVDNSVAYYEHRAATDGGFRYKEIRPEQLQVGDIIEVTFEFIAVPVSKGKAKLIAVLKTITLLDAQLTKDALAKRAVERYLPGKETSLRRKNIHDDEVVSDASDKLNDMQVGRV</sequence>
<organism evidence="1 2">
    <name type="scientific">Armillaria gallica</name>
    <name type="common">Bulbous honey fungus</name>
    <name type="synonym">Armillaria bulbosa</name>
    <dbReference type="NCBI Taxonomy" id="47427"/>
    <lineage>
        <taxon>Eukaryota</taxon>
        <taxon>Fungi</taxon>
        <taxon>Dikarya</taxon>
        <taxon>Basidiomycota</taxon>
        <taxon>Agaricomycotina</taxon>
        <taxon>Agaricomycetes</taxon>
        <taxon>Agaricomycetidae</taxon>
        <taxon>Agaricales</taxon>
        <taxon>Marasmiineae</taxon>
        <taxon>Physalacriaceae</taxon>
        <taxon>Armillaria</taxon>
    </lineage>
</organism>